<evidence type="ECO:0000313" key="2">
    <source>
        <dbReference type="EMBL" id="CAG8580509.1"/>
    </source>
</evidence>
<dbReference type="AlphaFoldDB" id="A0A9N9BUS3"/>
<dbReference type="Gene3D" id="3.40.30.10">
    <property type="entry name" value="Glutaredoxin"/>
    <property type="match status" value="1"/>
</dbReference>
<keyword evidence="3" id="KW-1185">Reference proteome</keyword>
<dbReference type="InterPro" id="IPR009060">
    <property type="entry name" value="UBA-like_sf"/>
</dbReference>
<dbReference type="GO" id="GO:0005634">
    <property type="term" value="C:nucleus"/>
    <property type="evidence" value="ECO:0007669"/>
    <property type="project" value="TreeGrafter"/>
</dbReference>
<dbReference type="SUPFAM" id="SSF46934">
    <property type="entry name" value="UBA-like"/>
    <property type="match status" value="1"/>
</dbReference>
<feature type="domain" description="UBX" evidence="1">
    <location>
        <begin position="277"/>
        <end position="353"/>
    </location>
</feature>
<dbReference type="InterPro" id="IPR006577">
    <property type="entry name" value="UAS"/>
</dbReference>
<dbReference type="SMART" id="SM00594">
    <property type="entry name" value="UAS"/>
    <property type="match status" value="1"/>
</dbReference>
<evidence type="ECO:0000259" key="1">
    <source>
        <dbReference type="PROSITE" id="PS50033"/>
    </source>
</evidence>
<dbReference type="Gene3D" id="1.10.8.10">
    <property type="entry name" value="DNA helicase RuvA subunit, C-terminal domain"/>
    <property type="match status" value="1"/>
</dbReference>
<proteinExistence type="predicted"/>
<dbReference type="PANTHER" id="PTHR23322">
    <property type="entry name" value="FAS-ASSOCIATED PROTEIN"/>
    <property type="match status" value="1"/>
</dbReference>
<dbReference type="EMBL" id="CAJVPK010001286">
    <property type="protein sequence ID" value="CAG8580509.1"/>
    <property type="molecule type" value="Genomic_DNA"/>
</dbReference>
<gene>
    <name evidence="2" type="ORF">DEBURN_LOCUS8549</name>
</gene>
<dbReference type="Pfam" id="PF13899">
    <property type="entry name" value="Thioredoxin_7"/>
    <property type="match status" value="1"/>
</dbReference>
<dbReference type="SUPFAM" id="SSF54236">
    <property type="entry name" value="Ubiquitin-like"/>
    <property type="match status" value="1"/>
</dbReference>
<dbReference type="OrthoDB" id="270602at2759"/>
<dbReference type="Pfam" id="PF14555">
    <property type="entry name" value="UBA_4"/>
    <property type="match status" value="1"/>
</dbReference>
<dbReference type="GO" id="GO:0043130">
    <property type="term" value="F:ubiquitin binding"/>
    <property type="evidence" value="ECO:0007669"/>
    <property type="project" value="TreeGrafter"/>
</dbReference>
<dbReference type="CDD" id="cd01767">
    <property type="entry name" value="UBX"/>
    <property type="match status" value="1"/>
</dbReference>
<comment type="caution">
    <text evidence="2">The sequence shown here is derived from an EMBL/GenBank/DDBJ whole genome shotgun (WGS) entry which is preliminary data.</text>
</comment>
<dbReference type="GO" id="GO:0043161">
    <property type="term" value="P:proteasome-mediated ubiquitin-dependent protein catabolic process"/>
    <property type="evidence" value="ECO:0007669"/>
    <property type="project" value="TreeGrafter"/>
</dbReference>
<reference evidence="2" key="1">
    <citation type="submission" date="2021-06" db="EMBL/GenBank/DDBJ databases">
        <authorList>
            <person name="Kallberg Y."/>
            <person name="Tangrot J."/>
            <person name="Rosling A."/>
        </authorList>
    </citation>
    <scope>NUCLEOTIDE SEQUENCE</scope>
    <source>
        <strain evidence="2">AZ414A</strain>
    </source>
</reference>
<dbReference type="InterPro" id="IPR001012">
    <property type="entry name" value="UBX_dom"/>
</dbReference>
<dbReference type="Pfam" id="PF00789">
    <property type="entry name" value="UBX"/>
    <property type="match status" value="1"/>
</dbReference>
<dbReference type="Proteomes" id="UP000789706">
    <property type="component" value="Unassembled WGS sequence"/>
</dbReference>
<dbReference type="CDD" id="cd14348">
    <property type="entry name" value="UBA_p47"/>
    <property type="match status" value="1"/>
</dbReference>
<dbReference type="PANTHER" id="PTHR23322:SF6">
    <property type="entry name" value="UBX DOMAIN-CONTAINING PROTEIN 7"/>
    <property type="match status" value="1"/>
</dbReference>
<accession>A0A9N9BUS3</accession>
<dbReference type="InterPro" id="IPR029071">
    <property type="entry name" value="Ubiquitin-like_domsf"/>
</dbReference>
<sequence>MEDMEDDSILQFCGITNTGHDTAVSFLEMANGNVGQAITLYLETRDLEAPAHNVRGNTREGAADSDISNIDTDVEIARQLAQEDKSRIRPPIAPIRDILVGGDRTDIDLGTRRTGVTRPPPHRRIQNFANLEGEFNSNTAPNDRLNELYNPPFEIMCPDNFERARTRARNEHKWLMVDIQNNNVLSSLALNRDLWSDKTVRDVIREHFLFLQVNSQNGRHYISFYPVDNYPHIAIIDPRTGERLKVWSSEITPTDFLMAESGSVFDSILPVERDPVQGPNTTVIKFRLADGETTLRRFGKSDPVRHLFEFIKSSVPKAEKQPFELVCYSDNLIEKVNMSIEDAGLANVVVNIIFG</sequence>
<dbReference type="InterPro" id="IPR050730">
    <property type="entry name" value="UBX_domain-protein"/>
</dbReference>
<organism evidence="2 3">
    <name type="scientific">Diversispora eburnea</name>
    <dbReference type="NCBI Taxonomy" id="1213867"/>
    <lineage>
        <taxon>Eukaryota</taxon>
        <taxon>Fungi</taxon>
        <taxon>Fungi incertae sedis</taxon>
        <taxon>Mucoromycota</taxon>
        <taxon>Glomeromycotina</taxon>
        <taxon>Glomeromycetes</taxon>
        <taxon>Diversisporales</taxon>
        <taxon>Diversisporaceae</taxon>
        <taxon>Diversispora</taxon>
    </lineage>
</organism>
<name>A0A9N9BUS3_9GLOM</name>
<dbReference type="InterPro" id="IPR036249">
    <property type="entry name" value="Thioredoxin-like_sf"/>
</dbReference>
<protein>
    <submittedName>
        <fullName evidence="2">1811_t:CDS:1</fullName>
    </submittedName>
</protein>
<evidence type="ECO:0000313" key="3">
    <source>
        <dbReference type="Proteomes" id="UP000789706"/>
    </source>
</evidence>
<dbReference type="CDD" id="cd02958">
    <property type="entry name" value="UAS"/>
    <property type="match status" value="1"/>
</dbReference>
<dbReference type="PROSITE" id="PS50033">
    <property type="entry name" value="UBX"/>
    <property type="match status" value="1"/>
</dbReference>
<dbReference type="Gene3D" id="3.10.20.90">
    <property type="entry name" value="Phosphatidylinositol 3-kinase Catalytic Subunit, Chain A, domain 1"/>
    <property type="match status" value="1"/>
</dbReference>
<dbReference type="SUPFAM" id="SSF52833">
    <property type="entry name" value="Thioredoxin-like"/>
    <property type="match status" value="1"/>
</dbReference>